<comment type="similarity">
    <text evidence="1">Belongs to the acyl coenzyme A hydrolase family.</text>
</comment>
<dbReference type="EMBL" id="LT985188">
    <property type="protein sequence ID" value="SPD86887.1"/>
    <property type="molecule type" value="Genomic_DNA"/>
</dbReference>
<name>A0A2N9JHH7_9ACTN</name>
<dbReference type="Gene3D" id="3.10.129.10">
    <property type="entry name" value="Hotdog Thioesterase"/>
    <property type="match status" value="1"/>
</dbReference>
<dbReference type="PANTHER" id="PTHR11049:SF16">
    <property type="entry name" value="PROTEIN VDLD"/>
    <property type="match status" value="1"/>
</dbReference>
<evidence type="ECO:0000256" key="3">
    <source>
        <dbReference type="PROSITE-ProRule" id="PRU01106"/>
    </source>
</evidence>
<dbReference type="InterPro" id="IPR033120">
    <property type="entry name" value="HOTDOG_ACOT"/>
</dbReference>
<gene>
    <name evidence="5" type="ORF">MPLG2_1857</name>
</gene>
<dbReference type="GO" id="GO:0005829">
    <property type="term" value="C:cytosol"/>
    <property type="evidence" value="ECO:0007669"/>
    <property type="project" value="TreeGrafter"/>
</dbReference>
<dbReference type="GO" id="GO:0052816">
    <property type="term" value="F:long-chain fatty acyl-CoA hydrolase activity"/>
    <property type="evidence" value="ECO:0007669"/>
    <property type="project" value="TreeGrafter"/>
</dbReference>
<dbReference type="Proteomes" id="UP000238164">
    <property type="component" value="Chromosome 1"/>
</dbReference>
<dbReference type="CDD" id="cd03442">
    <property type="entry name" value="BFIT_BACH"/>
    <property type="match status" value="1"/>
</dbReference>
<evidence type="ECO:0000256" key="2">
    <source>
        <dbReference type="ARBA" id="ARBA00022801"/>
    </source>
</evidence>
<evidence type="ECO:0000313" key="5">
    <source>
        <dbReference type="EMBL" id="SPD86887.1"/>
    </source>
</evidence>
<organism evidence="5 6">
    <name type="scientific">Micropruina glycogenica</name>
    <dbReference type="NCBI Taxonomy" id="75385"/>
    <lineage>
        <taxon>Bacteria</taxon>
        <taxon>Bacillati</taxon>
        <taxon>Actinomycetota</taxon>
        <taxon>Actinomycetes</taxon>
        <taxon>Propionibacteriales</taxon>
        <taxon>Nocardioidaceae</taxon>
        <taxon>Micropruina</taxon>
    </lineage>
</organism>
<evidence type="ECO:0000256" key="1">
    <source>
        <dbReference type="ARBA" id="ARBA00010458"/>
    </source>
</evidence>
<dbReference type="AlphaFoldDB" id="A0A2N9JHH7"/>
<reference evidence="5 6" key="1">
    <citation type="submission" date="2018-02" db="EMBL/GenBank/DDBJ databases">
        <authorList>
            <person name="Cohen D.B."/>
            <person name="Kent A.D."/>
        </authorList>
    </citation>
    <scope>NUCLEOTIDE SEQUENCE [LARGE SCALE GENOMIC DNA]</scope>
    <source>
        <strain evidence="5">1</strain>
    </source>
</reference>
<proteinExistence type="inferred from homology"/>
<evidence type="ECO:0000259" key="4">
    <source>
        <dbReference type="PROSITE" id="PS51770"/>
    </source>
</evidence>
<dbReference type="GO" id="GO:0006637">
    <property type="term" value="P:acyl-CoA metabolic process"/>
    <property type="evidence" value="ECO:0007669"/>
    <property type="project" value="TreeGrafter"/>
</dbReference>
<dbReference type="KEGG" id="mgg:MPLG2_1857"/>
<dbReference type="InterPro" id="IPR006683">
    <property type="entry name" value="Thioestr_dom"/>
</dbReference>
<feature type="domain" description="HotDog ACOT-type" evidence="4">
    <location>
        <begin position="33"/>
        <end position="104"/>
    </location>
</feature>
<dbReference type="PANTHER" id="PTHR11049">
    <property type="entry name" value="ACYL COENZYME A THIOESTER HYDROLASE"/>
    <property type="match status" value="1"/>
</dbReference>
<dbReference type="Pfam" id="PF03061">
    <property type="entry name" value="4HBT"/>
    <property type="match status" value="1"/>
</dbReference>
<dbReference type="SUPFAM" id="SSF54637">
    <property type="entry name" value="Thioesterase/thiol ester dehydrase-isomerase"/>
    <property type="match status" value="1"/>
</dbReference>
<protein>
    <recommendedName>
        <fullName evidence="4">HotDog ACOT-type domain-containing protein</fullName>
    </recommendedName>
</protein>
<keyword evidence="2 3" id="KW-0378">Hydrolase</keyword>
<keyword evidence="6" id="KW-1185">Reference proteome</keyword>
<accession>A0A2N9JHH7</accession>
<evidence type="ECO:0000313" key="6">
    <source>
        <dbReference type="Proteomes" id="UP000238164"/>
    </source>
</evidence>
<sequence length="104" mass="11630">MLPWSLSHLGTDRGRIRPPAPLYSDAVAIEEHEPHTLTLTVLMTPETANFAGNVHGGHLLKVLDQVAYSCASRFTRHYCVTAAVDRVVFRQPVHVGELVTFWPR</sequence>
<dbReference type="InterPro" id="IPR029069">
    <property type="entry name" value="HotDog_dom_sf"/>
</dbReference>
<dbReference type="InterPro" id="IPR040170">
    <property type="entry name" value="Cytosol_ACT"/>
</dbReference>
<dbReference type="PROSITE" id="PS51770">
    <property type="entry name" value="HOTDOG_ACOT"/>
    <property type="match status" value="1"/>
</dbReference>